<protein>
    <recommendedName>
        <fullName evidence="3">Transposase</fullName>
    </recommendedName>
</protein>
<dbReference type="AlphaFoldDB" id="K0ILH3"/>
<dbReference type="Proteomes" id="UP000008037">
    <property type="component" value="Chromosome"/>
</dbReference>
<evidence type="ECO:0000313" key="1">
    <source>
        <dbReference type="EMBL" id="AFU60418.1"/>
    </source>
</evidence>
<keyword evidence="2" id="KW-1185">Reference proteome</keyword>
<evidence type="ECO:0008006" key="3">
    <source>
        <dbReference type="Google" id="ProtNLM"/>
    </source>
</evidence>
<dbReference type="InParanoid" id="K0ILH3"/>
<dbReference type="STRING" id="1237085.Ngar_c35050"/>
<dbReference type="EMBL" id="CP002408">
    <property type="protein sequence ID" value="AFU60418.1"/>
    <property type="molecule type" value="Genomic_DNA"/>
</dbReference>
<proteinExistence type="predicted"/>
<organism evidence="1 2">
    <name type="scientific">Nitrososphaera gargensis (strain Ga9.2)</name>
    <dbReference type="NCBI Taxonomy" id="1237085"/>
    <lineage>
        <taxon>Archaea</taxon>
        <taxon>Nitrososphaerota</taxon>
        <taxon>Nitrososphaeria</taxon>
        <taxon>Nitrososphaerales</taxon>
        <taxon>Nitrososphaeraceae</taxon>
        <taxon>Nitrososphaera</taxon>
    </lineage>
</organism>
<dbReference type="KEGG" id="nga:Ngar_c35050"/>
<name>K0ILH3_NITGG</name>
<reference evidence="1 2" key="1">
    <citation type="journal article" date="2012" name="Environ. Microbiol.">
        <title>The genome of the ammonia-oxidizing Candidatus Nitrososphaera gargensis: insights into metabolic versatility and environmental adaptations.</title>
        <authorList>
            <person name="Spang A."/>
            <person name="Poehlein A."/>
            <person name="Offre P."/>
            <person name="Zumbragel S."/>
            <person name="Haider S."/>
            <person name="Rychlik N."/>
            <person name="Nowka B."/>
            <person name="Schmeisser C."/>
            <person name="Lebedeva E.V."/>
            <person name="Rattei T."/>
            <person name="Bohm C."/>
            <person name="Schmid M."/>
            <person name="Galushko A."/>
            <person name="Hatzenpichler R."/>
            <person name="Weinmaier T."/>
            <person name="Daniel R."/>
            <person name="Schleper C."/>
            <person name="Spieck E."/>
            <person name="Streit W."/>
            <person name="Wagner M."/>
        </authorList>
    </citation>
    <scope>NUCLEOTIDE SEQUENCE [LARGE SCALE GENOMIC DNA]</scope>
    <source>
        <strain evidence="2">Ga9.2</strain>
    </source>
</reference>
<evidence type="ECO:0000313" key="2">
    <source>
        <dbReference type="Proteomes" id="UP000008037"/>
    </source>
</evidence>
<gene>
    <name evidence="1" type="ordered locus">Ngar_c35050</name>
</gene>
<sequence length="298" mass="33762">MNSPMFVSANIPPNFERNLDTNRTITVSQMVYSRKARGSKKSPVPDDREATEAFGINGSKTRIRRKYPTNSCQIGLSASSLFKFCNAPLRLVALDLLCFTKSNVVSPTMTARVIPKRARKLLTTDKTDHRNNRSDASIIAFPIWSGLSKPFFIQTPINQSIIDAKKLGKIVCQRCGSENYERSGIRHNKKAGDIQRYICKDCHYRFTFNPAFENAKASARVISAAIDLYFKGMSFRKISEHLQSEGTEINYASVCRWIRKFNKVVQPYVDSFVPSQLSGVYHVNECFCTSETKRTMPI</sequence>
<dbReference type="BioCyc" id="CNIT1237085:G1324-3506-MONOMER"/>
<accession>K0ILH3</accession>
<dbReference type="HOGENOM" id="CLU_932615_0_0_2"/>